<organism evidence="8 9">
    <name type="scientific">Caerostris extrusa</name>
    <name type="common">Bark spider</name>
    <name type="synonym">Caerostris bankana</name>
    <dbReference type="NCBI Taxonomy" id="172846"/>
    <lineage>
        <taxon>Eukaryota</taxon>
        <taxon>Metazoa</taxon>
        <taxon>Ecdysozoa</taxon>
        <taxon>Arthropoda</taxon>
        <taxon>Chelicerata</taxon>
        <taxon>Arachnida</taxon>
        <taxon>Araneae</taxon>
        <taxon>Araneomorphae</taxon>
        <taxon>Entelegynae</taxon>
        <taxon>Araneoidea</taxon>
        <taxon>Araneidae</taxon>
        <taxon>Caerostris</taxon>
    </lineage>
</organism>
<keyword evidence="2" id="KW-0106">Calcium</keyword>
<evidence type="ECO:0000256" key="1">
    <source>
        <dbReference type="ARBA" id="ARBA00023157"/>
    </source>
</evidence>
<dbReference type="PROSITE" id="PS50268">
    <property type="entry name" value="CADHERIN_2"/>
    <property type="match status" value="1"/>
</dbReference>
<proteinExistence type="predicted"/>
<dbReference type="InterPro" id="IPR013320">
    <property type="entry name" value="ConA-like_dom_sf"/>
</dbReference>
<dbReference type="CDD" id="cd00110">
    <property type="entry name" value="LamG"/>
    <property type="match status" value="2"/>
</dbReference>
<feature type="domain" description="EGF-like" evidence="6">
    <location>
        <begin position="684"/>
        <end position="723"/>
    </location>
</feature>
<dbReference type="CDD" id="cd11304">
    <property type="entry name" value="Cadherin_repeat"/>
    <property type="match status" value="2"/>
</dbReference>
<sequence>MWKPEGIQHLASSKWRRENTENSRQGGNTAAPSEDTGHRRRRPSADGHRHADGGGERHQRQRAPLPAGLPARHHGALSAPEGGGDPGHRRRRPLQGQRAALHLPHGPQRPDIIKQFFDVQHDPTGANGDGMAIVTSKERFDREQQKEYLVPIVIKDSGTPSMTGTSTLTVIIGDVNDNRMHPGSKSIFVYNFKGESPPTPIGRVHVEDLDDWDLPDKSFYWENNIAHPNFEVDKDTGLIIMKNVTSGGTYFLRFVVHDRVHTQEVAANVSVTVKEIPEEAIFNSGSIRISGISAEDFVRVWNWTENRQVKSKYHKFRDMIASLTTTRKDNVDIFSVILKQERPPITDVRFAAHRSPYFKASMLNGIVALNRELIEQEVGINITMVGIDECLFENLNCETSCTNVLMVDRQPIVVNANRTSFVGVNTWVQPKCVCGARDFSEIETCRKRPQPCYNGGRCFESYGGVSCKCPEGFEGPQCQLSVRSFGGRGWAWFPPLQQCERSHLSLEFMSRKPDGLILYNGPIANPDVGETAPQDFISLELQSGRPRLLIDFGSGTAEVIVFVDESLSDGEWHQVDIFWDRENVRLVIDNCQKAKIEDSDPPKINRSRCETKMNIPPFNEFLNVNTPLQLGGVHHQYLTDYRWQHQHTREGFEGCIKNVIHNSEMYDLGSPGSSAASSPGCKPADDACQSNSVTRHCQHGTCVGTYNSAKCTCYPGYFGTRCDKETISKMFQQNSYIKYALSFEPDPFKTDIQLQFRTRQKHGELFRATSKHGREYCILEIRDKKLKLRFEHWNPPAVGGRARAVAAQRAGERRAVAHGARAAPRLHGQPLSGRQAGGGAKRAAGLRGPAPAHDDREAERHRRRTCSTWGQGSRSSTTTSRKAA</sequence>
<dbReference type="FunFam" id="2.60.120.200:FF:000040">
    <property type="entry name" value="neural-cadherin isoform X1"/>
    <property type="match status" value="1"/>
</dbReference>
<feature type="disulfide bond" evidence="3">
    <location>
        <begin position="469"/>
        <end position="478"/>
    </location>
</feature>
<evidence type="ECO:0000256" key="3">
    <source>
        <dbReference type="PROSITE-ProRule" id="PRU00076"/>
    </source>
</evidence>
<dbReference type="Gene3D" id="2.10.25.10">
    <property type="entry name" value="Laminin"/>
    <property type="match status" value="2"/>
</dbReference>
<protein>
    <submittedName>
        <fullName evidence="8">Neural-cadherin</fullName>
    </submittedName>
</protein>
<feature type="region of interest" description="Disordered" evidence="4">
    <location>
        <begin position="1"/>
        <end position="92"/>
    </location>
</feature>
<dbReference type="GO" id="GO:0007163">
    <property type="term" value="P:establishment or maintenance of cell polarity"/>
    <property type="evidence" value="ECO:0007669"/>
    <property type="project" value="UniProtKB-ARBA"/>
</dbReference>
<evidence type="ECO:0000259" key="5">
    <source>
        <dbReference type="PROSITE" id="PS50025"/>
    </source>
</evidence>
<dbReference type="SUPFAM" id="SSF49899">
    <property type="entry name" value="Concanavalin A-like lectins/glucanases"/>
    <property type="match status" value="2"/>
</dbReference>
<feature type="region of interest" description="Disordered" evidence="4">
    <location>
        <begin position="814"/>
        <end position="884"/>
    </location>
</feature>
<dbReference type="PROSITE" id="PS50025">
    <property type="entry name" value="LAM_G_DOMAIN"/>
    <property type="match status" value="1"/>
</dbReference>
<dbReference type="Pfam" id="PF24811">
    <property type="entry name" value="Ig_Shg"/>
    <property type="match status" value="1"/>
</dbReference>
<feature type="compositionally biased region" description="Low complexity" evidence="4">
    <location>
        <begin position="873"/>
        <end position="884"/>
    </location>
</feature>
<dbReference type="Pfam" id="PF02210">
    <property type="entry name" value="Laminin_G_2"/>
    <property type="match status" value="1"/>
</dbReference>
<feature type="compositionally biased region" description="Basic and acidic residues" evidence="4">
    <location>
        <begin position="43"/>
        <end position="58"/>
    </location>
</feature>
<dbReference type="PANTHER" id="PTHR15036:SF49">
    <property type="entry name" value="AXOTACTIN"/>
    <property type="match status" value="1"/>
</dbReference>
<dbReference type="GO" id="GO:0001736">
    <property type="term" value="P:establishment of planar polarity"/>
    <property type="evidence" value="ECO:0007669"/>
    <property type="project" value="UniProtKB-ARBA"/>
</dbReference>
<reference evidence="8 9" key="1">
    <citation type="submission" date="2021-06" db="EMBL/GenBank/DDBJ databases">
        <title>Caerostris extrusa draft genome.</title>
        <authorList>
            <person name="Kono N."/>
            <person name="Arakawa K."/>
        </authorList>
    </citation>
    <scope>NUCLEOTIDE SEQUENCE [LARGE SCALE GENOMIC DNA]</scope>
</reference>
<evidence type="ECO:0000313" key="8">
    <source>
        <dbReference type="EMBL" id="GIY43691.1"/>
    </source>
</evidence>
<evidence type="ECO:0000256" key="4">
    <source>
        <dbReference type="SAM" id="MobiDB-lite"/>
    </source>
</evidence>
<gene>
    <name evidence="8" type="primary">CadN</name>
    <name evidence="8" type="ORF">CEXT_489561</name>
</gene>
<dbReference type="AlphaFoldDB" id="A0AAV4TE89"/>
<dbReference type="GO" id="GO:0007156">
    <property type="term" value="P:homophilic cell adhesion via plasma membrane adhesion molecules"/>
    <property type="evidence" value="ECO:0007669"/>
    <property type="project" value="InterPro"/>
</dbReference>
<dbReference type="CDD" id="cd00054">
    <property type="entry name" value="EGF_CA"/>
    <property type="match status" value="2"/>
</dbReference>
<dbReference type="PROSITE" id="PS01186">
    <property type="entry name" value="EGF_2"/>
    <property type="match status" value="2"/>
</dbReference>
<accession>A0AAV4TE89</accession>
<dbReference type="Gene3D" id="2.60.40.60">
    <property type="entry name" value="Cadherins"/>
    <property type="match status" value="1"/>
</dbReference>
<evidence type="ECO:0000259" key="6">
    <source>
        <dbReference type="PROSITE" id="PS50026"/>
    </source>
</evidence>
<evidence type="ECO:0000256" key="2">
    <source>
        <dbReference type="PROSITE-ProRule" id="PRU00043"/>
    </source>
</evidence>
<keyword evidence="1 3" id="KW-1015">Disulfide bond</keyword>
<dbReference type="PROSITE" id="PS00022">
    <property type="entry name" value="EGF_1"/>
    <property type="match status" value="2"/>
</dbReference>
<dbReference type="Pfam" id="PF00008">
    <property type="entry name" value="EGF"/>
    <property type="match status" value="1"/>
</dbReference>
<dbReference type="InterPro" id="IPR001791">
    <property type="entry name" value="Laminin_G"/>
</dbReference>
<dbReference type="SMART" id="SM00181">
    <property type="entry name" value="EGF"/>
    <property type="match status" value="2"/>
</dbReference>
<evidence type="ECO:0000259" key="7">
    <source>
        <dbReference type="PROSITE" id="PS50268"/>
    </source>
</evidence>
<dbReference type="EMBL" id="BPLR01011009">
    <property type="protein sequence ID" value="GIY43691.1"/>
    <property type="molecule type" value="Genomic_DNA"/>
</dbReference>
<dbReference type="InterPro" id="IPR050372">
    <property type="entry name" value="Neurexin-related_CASP"/>
</dbReference>
<dbReference type="InterPro" id="IPR002126">
    <property type="entry name" value="Cadherin-like_dom"/>
</dbReference>
<feature type="disulfide bond" evidence="3">
    <location>
        <begin position="713"/>
        <end position="722"/>
    </location>
</feature>
<dbReference type="SMART" id="SM00179">
    <property type="entry name" value="EGF_CA"/>
    <property type="match status" value="2"/>
</dbReference>
<dbReference type="InterPro" id="IPR015919">
    <property type="entry name" value="Cadherin-like_sf"/>
</dbReference>
<feature type="domain" description="Cadherin" evidence="7">
    <location>
        <begin position="117"/>
        <end position="184"/>
    </location>
</feature>
<dbReference type="InterPro" id="IPR056370">
    <property type="entry name" value="Shg-like_Ig-like"/>
</dbReference>
<dbReference type="GO" id="GO:0016020">
    <property type="term" value="C:membrane"/>
    <property type="evidence" value="ECO:0007669"/>
    <property type="project" value="UniProtKB-SubCell"/>
</dbReference>
<dbReference type="PROSITE" id="PS50026">
    <property type="entry name" value="EGF_3"/>
    <property type="match status" value="2"/>
</dbReference>
<dbReference type="Proteomes" id="UP001054945">
    <property type="component" value="Unassembled WGS sequence"/>
</dbReference>
<dbReference type="SUPFAM" id="SSF49313">
    <property type="entry name" value="Cadherin-like"/>
    <property type="match status" value="2"/>
</dbReference>
<dbReference type="PANTHER" id="PTHR15036">
    <property type="entry name" value="PIKACHURIN-LIKE PROTEIN"/>
    <property type="match status" value="1"/>
</dbReference>
<dbReference type="SMART" id="SM00112">
    <property type="entry name" value="CA"/>
    <property type="match status" value="1"/>
</dbReference>
<dbReference type="Gene3D" id="2.60.120.200">
    <property type="match status" value="2"/>
</dbReference>
<dbReference type="GO" id="GO:0048513">
    <property type="term" value="P:animal organ development"/>
    <property type="evidence" value="ECO:0007669"/>
    <property type="project" value="UniProtKB-ARBA"/>
</dbReference>
<keyword evidence="9" id="KW-1185">Reference proteome</keyword>
<dbReference type="InterPro" id="IPR000742">
    <property type="entry name" value="EGF"/>
</dbReference>
<dbReference type="GO" id="GO:0005509">
    <property type="term" value="F:calcium ion binding"/>
    <property type="evidence" value="ECO:0007669"/>
    <property type="project" value="UniProtKB-UniRule"/>
</dbReference>
<dbReference type="SMART" id="SM00282">
    <property type="entry name" value="LamG"/>
    <property type="match status" value="1"/>
</dbReference>
<comment type="caution">
    <text evidence="3">Lacks conserved residue(s) required for the propagation of feature annotation.</text>
</comment>
<comment type="caution">
    <text evidence="8">The sequence shown here is derived from an EMBL/GenBank/DDBJ whole genome shotgun (WGS) entry which is preliminary data.</text>
</comment>
<feature type="domain" description="Laminin G" evidence="5">
    <location>
        <begin position="480"/>
        <end position="681"/>
    </location>
</feature>
<evidence type="ECO:0000313" key="9">
    <source>
        <dbReference type="Proteomes" id="UP001054945"/>
    </source>
</evidence>
<feature type="domain" description="EGF-like" evidence="6">
    <location>
        <begin position="441"/>
        <end position="479"/>
    </location>
</feature>
<feature type="compositionally biased region" description="Low complexity" evidence="4">
    <location>
        <begin position="841"/>
        <end position="851"/>
    </location>
</feature>
<keyword evidence="3" id="KW-0245">EGF-like domain</keyword>
<feature type="compositionally biased region" description="Polar residues" evidence="4">
    <location>
        <begin position="22"/>
        <end position="31"/>
    </location>
</feature>
<dbReference type="InterPro" id="IPR001881">
    <property type="entry name" value="EGF-like_Ca-bd_dom"/>
</dbReference>
<name>A0AAV4TE89_CAEEX</name>